<dbReference type="Proteomes" id="UP000751224">
    <property type="component" value="Unassembled WGS sequence"/>
</dbReference>
<dbReference type="Gene3D" id="2.40.128.20">
    <property type="match status" value="1"/>
</dbReference>
<protein>
    <submittedName>
        <fullName evidence="1">DUF1934 family protein</fullName>
    </submittedName>
</protein>
<comment type="caution">
    <text evidence="1">The sequence shown here is derived from an EMBL/GenBank/DDBJ whole genome shotgun (WGS) entry which is preliminary data.</text>
</comment>
<dbReference type="InterPro" id="IPR012674">
    <property type="entry name" value="Calycin"/>
</dbReference>
<evidence type="ECO:0000313" key="2">
    <source>
        <dbReference type="Proteomes" id="UP000751224"/>
    </source>
</evidence>
<dbReference type="EMBL" id="JAGZCC010000013">
    <property type="protein sequence ID" value="MBS5587874.1"/>
    <property type="molecule type" value="Genomic_DNA"/>
</dbReference>
<evidence type="ECO:0000313" key="1">
    <source>
        <dbReference type="EMBL" id="MBS5587874.1"/>
    </source>
</evidence>
<organism evidence="1 2">
    <name type="scientific">Thomasclavelia spiroformis</name>
    <dbReference type="NCBI Taxonomy" id="29348"/>
    <lineage>
        <taxon>Bacteria</taxon>
        <taxon>Bacillati</taxon>
        <taxon>Bacillota</taxon>
        <taxon>Erysipelotrichia</taxon>
        <taxon>Erysipelotrichales</taxon>
        <taxon>Coprobacillaceae</taxon>
        <taxon>Thomasclavelia</taxon>
    </lineage>
</organism>
<dbReference type="InterPro" id="IPR015231">
    <property type="entry name" value="DUF1934"/>
</dbReference>
<dbReference type="SUPFAM" id="SSF50814">
    <property type="entry name" value="Lipocalins"/>
    <property type="match status" value="1"/>
</dbReference>
<accession>A0A943I637</accession>
<dbReference type="Pfam" id="PF09148">
    <property type="entry name" value="DUF1934"/>
    <property type="match status" value="1"/>
</dbReference>
<dbReference type="AlphaFoldDB" id="A0A943I637"/>
<reference evidence="1" key="1">
    <citation type="submission" date="2021-02" db="EMBL/GenBank/DDBJ databases">
        <title>Infant gut strain persistence is associated with maternal origin, phylogeny, and functional potential including surface adhesion and iron acquisition.</title>
        <authorList>
            <person name="Lou Y.C."/>
        </authorList>
    </citation>
    <scope>NUCLEOTIDE SEQUENCE</scope>
    <source>
        <strain evidence="1">L3_108_000G1_dasL3_108_000G1_metabat.metabat.11</strain>
    </source>
</reference>
<sequence>MMELIKIKYKSVFKYDDHQEVIKFDTNGCLKNTSNGKIISFKGDKEIKIEIMSDKVILHNGSSVLHLNLNDEIVNEYQTDYGVVLLKTKLISYQCENPLKLKYELYDGNNLISSVYLMVSYLQLEN</sequence>
<proteinExistence type="predicted"/>
<gene>
    <name evidence="1" type="ORF">KHX14_03530</name>
</gene>
<name>A0A943I637_9FIRM</name>